<evidence type="ECO:0000256" key="1">
    <source>
        <dbReference type="ARBA" id="ARBA00009619"/>
    </source>
</evidence>
<dbReference type="EMBL" id="JAJJMA010248881">
    <property type="protein sequence ID" value="MCL7043633.1"/>
    <property type="molecule type" value="Genomic_DNA"/>
</dbReference>
<evidence type="ECO:0000313" key="2">
    <source>
        <dbReference type="EMBL" id="MCL7033511.1"/>
    </source>
</evidence>
<dbReference type="PANTHER" id="PTHR13238">
    <property type="entry name" value="PROTEIN C21ORF59"/>
    <property type="match status" value="1"/>
</dbReference>
<gene>
    <name evidence="2" type="ORF">MKW94_025019</name>
    <name evidence="3" type="ORF">MKW94_026356</name>
</gene>
<dbReference type="Pfam" id="PF11069">
    <property type="entry name" value="CFAP298"/>
    <property type="match status" value="1"/>
</dbReference>
<dbReference type="PANTHER" id="PTHR13238:SF0">
    <property type="entry name" value="CILIA- AND FLAGELLA-ASSOCIATED PROTEIN 298"/>
    <property type="match status" value="1"/>
</dbReference>
<accession>A0AA42AX36</accession>
<sequence>MVEIQVKDVEEKQQFLYECECSKQVEEIVRDVTEIYSLIVSKIHYLFSALLSSNNNVKLKVEVSVIRALSEAQAYASKDITPNQRPLSPHVLRDYIQTIEREVMKSQCMGFSDSNQLQKLYSDMELLREDAIKLQWAGKELLRNKRLCDYVGKNEKNKCTRAISILIKLERLNLDSASRSDKGFSYEKAS</sequence>
<name>A0AA42AX36_PAPNU</name>
<dbReference type="Proteomes" id="UP001177140">
    <property type="component" value="Unassembled WGS sequence"/>
</dbReference>
<protein>
    <submittedName>
        <fullName evidence="3">Uncharacterized protein</fullName>
    </submittedName>
</protein>
<keyword evidence="4" id="KW-1185">Reference proteome</keyword>
<evidence type="ECO:0000313" key="3">
    <source>
        <dbReference type="EMBL" id="MCL7043633.1"/>
    </source>
</evidence>
<reference evidence="3" key="1">
    <citation type="submission" date="2022-03" db="EMBL/GenBank/DDBJ databases">
        <title>A functionally conserved STORR gene fusion in Papaver species that diverged 16.8 million years ago.</title>
        <authorList>
            <person name="Catania T."/>
        </authorList>
    </citation>
    <scope>NUCLEOTIDE SEQUENCE</scope>
    <source>
        <strain evidence="3">S-191538</strain>
    </source>
</reference>
<organism evidence="3 4">
    <name type="scientific">Papaver nudicaule</name>
    <name type="common">Iceland poppy</name>
    <dbReference type="NCBI Taxonomy" id="74823"/>
    <lineage>
        <taxon>Eukaryota</taxon>
        <taxon>Viridiplantae</taxon>
        <taxon>Streptophyta</taxon>
        <taxon>Embryophyta</taxon>
        <taxon>Tracheophyta</taxon>
        <taxon>Spermatophyta</taxon>
        <taxon>Magnoliopsida</taxon>
        <taxon>Ranunculales</taxon>
        <taxon>Papaveraceae</taxon>
        <taxon>Papaveroideae</taxon>
        <taxon>Papaver</taxon>
    </lineage>
</organism>
<proteinExistence type="inferred from homology"/>
<dbReference type="InterPro" id="IPR021298">
    <property type="entry name" value="CFAP298"/>
</dbReference>
<comment type="similarity">
    <text evidence="1">Belongs to the CFAP298 family.</text>
</comment>
<dbReference type="EMBL" id="JAJJMA010135288">
    <property type="protein sequence ID" value="MCL7033511.1"/>
    <property type="molecule type" value="Genomic_DNA"/>
</dbReference>
<dbReference type="AlphaFoldDB" id="A0AA42AX36"/>
<comment type="caution">
    <text evidence="3">The sequence shown here is derived from an EMBL/GenBank/DDBJ whole genome shotgun (WGS) entry which is preliminary data.</text>
</comment>
<evidence type="ECO:0000313" key="4">
    <source>
        <dbReference type="Proteomes" id="UP001177140"/>
    </source>
</evidence>